<organism evidence="2 3">
    <name type="scientific">Trifolium pratense</name>
    <name type="common">Red clover</name>
    <dbReference type="NCBI Taxonomy" id="57577"/>
    <lineage>
        <taxon>Eukaryota</taxon>
        <taxon>Viridiplantae</taxon>
        <taxon>Streptophyta</taxon>
        <taxon>Embryophyta</taxon>
        <taxon>Tracheophyta</taxon>
        <taxon>Spermatophyta</taxon>
        <taxon>Magnoliopsida</taxon>
        <taxon>eudicotyledons</taxon>
        <taxon>Gunneridae</taxon>
        <taxon>Pentapetalae</taxon>
        <taxon>rosids</taxon>
        <taxon>fabids</taxon>
        <taxon>Fabales</taxon>
        <taxon>Fabaceae</taxon>
        <taxon>Papilionoideae</taxon>
        <taxon>50 kb inversion clade</taxon>
        <taxon>NPAAA clade</taxon>
        <taxon>Hologalegina</taxon>
        <taxon>IRL clade</taxon>
        <taxon>Trifolieae</taxon>
        <taxon>Trifolium</taxon>
    </lineage>
</organism>
<feature type="compositionally biased region" description="Low complexity" evidence="1">
    <location>
        <begin position="39"/>
        <end position="58"/>
    </location>
</feature>
<sequence>MPSSTSTARTLAELRRVATSARGSTSSDHFLAVRPFSSTAPVSSVSNSDPTLSSSSDSNGKASKWWLYLPGAIAFGLGSWQIVRREEKPIVTGFAIRFGTWYEFGYAVRNPQRIWYARGIQSRVQIPCSGTPGTPVLVNSMRISAYQYAKVPEFGTYELLRGSPLLQRIL</sequence>
<gene>
    <name evidence="2" type="ORF">L195_g007287</name>
</gene>
<protein>
    <recommendedName>
        <fullName evidence="4">SURF1-like protein</fullName>
    </recommendedName>
</protein>
<dbReference type="AlphaFoldDB" id="A0A2K3P5Z0"/>
<reference evidence="2 3" key="2">
    <citation type="journal article" date="2017" name="Front. Plant Sci.">
        <title>Gene Classification and Mining of Molecular Markers Useful in Red Clover (Trifolium pratense) Breeding.</title>
        <authorList>
            <person name="Istvanek J."/>
            <person name="Dluhosova J."/>
            <person name="Dluhos P."/>
            <person name="Patkova L."/>
            <person name="Nedelnik J."/>
            <person name="Repkova J."/>
        </authorList>
    </citation>
    <scope>NUCLEOTIDE SEQUENCE [LARGE SCALE GENOMIC DNA]</scope>
    <source>
        <strain evidence="3">cv. Tatra</strain>
        <tissue evidence="2">Young leaves</tissue>
    </source>
</reference>
<evidence type="ECO:0000313" key="2">
    <source>
        <dbReference type="EMBL" id="PNY10699.1"/>
    </source>
</evidence>
<feature type="region of interest" description="Disordered" evidence="1">
    <location>
        <begin position="39"/>
        <end position="60"/>
    </location>
</feature>
<evidence type="ECO:0008006" key="4">
    <source>
        <dbReference type="Google" id="ProtNLM"/>
    </source>
</evidence>
<comment type="caution">
    <text evidence="2">The sequence shown here is derived from an EMBL/GenBank/DDBJ whole genome shotgun (WGS) entry which is preliminary data.</text>
</comment>
<evidence type="ECO:0000256" key="1">
    <source>
        <dbReference type="SAM" id="MobiDB-lite"/>
    </source>
</evidence>
<evidence type="ECO:0000313" key="3">
    <source>
        <dbReference type="Proteomes" id="UP000236291"/>
    </source>
</evidence>
<proteinExistence type="predicted"/>
<reference evidence="2 3" key="1">
    <citation type="journal article" date="2014" name="Am. J. Bot.">
        <title>Genome assembly and annotation for red clover (Trifolium pratense; Fabaceae).</title>
        <authorList>
            <person name="Istvanek J."/>
            <person name="Jaros M."/>
            <person name="Krenek A."/>
            <person name="Repkova J."/>
        </authorList>
    </citation>
    <scope>NUCLEOTIDE SEQUENCE [LARGE SCALE GENOMIC DNA]</scope>
    <source>
        <strain evidence="3">cv. Tatra</strain>
        <tissue evidence="2">Young leaves</tissue>
    </source>
</reference>
<name>A0A2K3P5Z0_TRIPR</name>
<dbReference type="Proteomes" id="UP000236291">
    <property type="component" value="Unassembled WGS sequence"/>
</dbReference>
<accession>A0A2K3P5Z0</accession>
<dbReference type="EMBL" id="ASHM01004003">
    <property type="protein sequence ID" value="PNY10699.1"/>
    <property type="molecule type" value="Genomic_DNA"/>
</dbReference>